<dbReference type="Pfam" id="PF19993">
    <property type="entry name" value="DO-GTPase2"/>
    <property type="match status" value="1"/>
</dbReference>
<accession>A0A1V2I385</accession>
<organism evidence="3 4">
    <name type="scientific">Pseudofrankia asymbiotica</name>
    <dbReference type="NCBI Taxonomy" id="1834516"/>
    <lineage>
        <taxon>Bacteria</taxon>
        <taxon>Bacillati</taxon>
        <taxon>Actinomycetota</taxon>
        <taxon>Actinomycetes</taxon>
        <taxon>Frankiales</taxon>
        <taxon>Frankiaceae</taxon>
        <taxon>Pseudofrankia</taxon>
    </lineage>
</organism>
<evidence type="ECO:0000259" key="2">
    <source>
        <dbReference type="Pfam" id="PF19993"/>
    </source>
</evidence>
<name>A0A1V2I385_9ACTN</name>
<evidence type="ECO:0000313" key="3">
    <source>
        <dbReference type="EMBL" id="ONH24750.1"/>
    </source>
</evidence>
<protein>
    <recommendedName>
        <fullName evidence="2">Double-GTPase 2 domain-containing protein</fullName>
    </recommendedName>
</protein>
<evidence type="ECO:0000256" key="1">
    <source>
        <dbReference type="SAM" id="MobiDB-lite"/>
    </source>
</evidence>
<feature type="domain" description="Double-GTPase 2" evidence="2">
    <location>
        <begin position="96"/>
        <end position="289"/>
    </location>
</feature>
<proteinExistence type="predicted"/>
<dbReference type="InterPro" id="IPR045528">
    <property type="entry name" value="DO-GTPase2"/>
</dbReference>
<evidence type="ECO:0000313" key="4">
    <source>
        <dbReference type="Proteomes" id="UP000188929"/>
    </source>
</evidence>
<reference evidence="4" key="1">
    <citation type="submission" date="2016-10" db="EMBL/GenBank/DDBJ databases">
        <title>Frankia sp. NRRL B-16386 Genome sequencing.</title>
        <authorList>
            <person name="Ghodhbane-Gtari F."/>
            <person name="Swanson E."/>
            <person name="Gueddou A."/>
            <person name="Hezbri K."/>
            <person name="Ktari K."/>
            <person name="Nouioui I."/>
            <person name="Morris K."/>
            <person name="Simpson S."/>
            <person name="Abebe-Akele F."/>
            <person name="Thomas K."/>
            <person name="Gtari M."/>
            <person name="Tisa L.S."/>
        </authorList>
    </citation>
    <scope>NUCLEOTIDE SEQUENCE [LARGE SCALE GENOMIC DNA]</scope>
    <source>
        <strain evidence="4">NRRL B-16386</strain>
    </source>
</reference>
<keyword evidence="4" id="KW-1185">Reference proteome</keyword>
<dbReference type="InterPro" id="IPR027417">
    <property type="entry name" value="P-loop_NTPase"/>
</dbReference>
<comment type="caution">
    <text evidence="3">The sequence shown here is derived from an EMBL/GenBank/DDBJ whole genome shotgun (WGS) entry which is preliminary data.</text>
</comment>
<dbReference type="STRING" id="1834516.BL253_29435"/>
<sequence>MSLLVCPYCYGRFKEKAIGFRCTGRPGKGGKPQCKTAPDPVLRKRLGDPRPYPPVFQANGAKLSAHHVDCGLETTNRVCPECHSRLPTHFGKNESRLIALVGAKYSGKTAYMTVLLHELKNSVGARFGSSLLGADDETRKTYRDRYEDALYGRHELLPPTQTAAARGVSPPLVFNFARAGDGSLRATERRTVLSFFDTAGEDLNTVEGIEQNVSYLASADAIILLVDPLSMRATKDLTAPGAPRPDASDVESPLDVLTRITELLIPELKVKPGGKIDRPIALAFSKMDALWDSLGEESAVRRPAPTSPQFETDDSLEVHDYIRALLDDWDGSGIDLALQRYWAKYRYFGLSALGAPPTDDGRLSTGVVQPHRVADPFLWLLSEFKAIPKSKPSKS</sequence>
<gene>
    <name evidence="3" type="ORF">BL253_29435</name>
</gene>
<dbReference type="AlphaFoldDB" id="A0A1V2I385"/>
<feature type="region of interest" description="Disordered" evidence="1">
    <location>
        <begin position="26"/>
        <end position="48"/>
    </location>
</feature>
<dbReference type="Proteomes" id="UP000188929">
    <property type="component" value="Unassembled WGS sequence"/>
</dbReference>
<dbReference type="SUPFAM" id="SSF52540">
    <property type="entry name" value="P-loop containing nucleoside triphosphate hydrolases"/>
    <property type="match status" value="1"/>
</dbReference>
<dbReference type="EMBL" id="MOMC01000068">
    <property type="protein sequence ID" value="ONH24750.1"/>
    <property type="molecule type" value="Genomic_DNA"/>
</dbReference>
<dbReference type="OrthoDB" id="143162at2"/>
<dbReference type="RefSeq" id="WP_076820657.1">
    <property type="nucleotide sequence ID" value="NZ_MOMC01000068.1"/>
</dbReference>